<dbReference type="InterPro" id="IPR036188">
    <property type="entry name" value="FAD/NAD-bd_sf"/>
</dbReference>
<dbReference type="SUPFAM" id="SSF54373">
    <property type="entry name" value="FAD-linked reductases, C-terminal domain"/>
    <property type="match status" value="1"/>
</dbReference>
<dbReference type="Gene3D" id="3.30.9.10">
    <property type="entry name" value="D-Amino Acid Oxidase, subunit A, domain 2"/>
    <property type="match status" value="1"/>
</dbReference>
<evidence type="ECO:0000256" key="1">
    <source>
        <dbReference type="ARBA" id="ARBA00023002"/>
    </source>
</evidence>
<keyword evidence="2" id="KW-0812">Transmembrane</keyword>
<evidence type="ECO:0000313" key="5">
    <source>
        <dbReference type="Proteomes" id="UP000316852"/>
    </source>
</evidence>
<evidence type="ECO:0000256" key="2">
    <source>
        <dbReference type="SAM" id="Phobius"/>
    </source>
</evidence>
<feature type="transmembrane region" description="Helical" evidence="2">
    <location>
        <begin position="7"/>
        <end position="24"/>
    </location>
</feature>
<dbReference type="EMBL" id="VBOW01000016">
    <property type="protein sequence ID" value="TMQ60225.1"/>
    <property type="molecule type" value="Genomic_DNA"/>
</dbReference>
<feature type="domain" description="FAD dependent oxidoreductase" evidence="3">
    <location>
        <begin position="7"/>
        <end position="399"/>
    </location>
</feature>
<evidence type="ECO:0000313" key="4">
    <source>
        <dbReference type="EMBL" id="TMQ60225.1"/>
    </source>
</evidence>
<organism evidence="4 5">
    <name type="scientific">Eiseniibacteriota bacterium</name>
    <dbReference type="NCBI Taxonomy" id="2212470"/>
    <lineage>
        <taxon>Bacteria</taxon>
        <taxon>Candidatus Eiseniibacteriota</taxon>
    </lineage>
</organism>
<name>A0A538T9B3_UNCEI</name>
<keyword evidence="2" id="KW-0472">Membrane</keyword>
<evidence type="ECO:0000259" key="3">
    <source>
        <dbReference type="Pfam" id="PF01266"/>
    </source>
</evidence>
<dbReference type="PANTHER" id="PTHR13847:SF289">
    <property type="entry name" value="GLYCINE OXIDASE"/>
    <property type="match status" value="1"/>
</dbReference>
<keyword evidence="2" id="KW-1133">Transmembrane helix</keyword>
<dbReference type="Proteomes" id="UP000316852">
    <property type="component" value="Unassembled WGS sequence"/>
</dbReference>
<accession>A0A538T9B3</accession>
<dbReference type="AlphaFoldDB" id="A0A538T9B3"/>
<dbReference type="InterPro" id="IPR006076">
    <property type="entry name" value="FAD-dep_OxRdtase"/>
</dbReference>
<reference evidence="4 5" key="1">
    <citation type="journal article" date="2019" name="Nat. Microbiol.">
        <title>Mediterranean grassland soil C-N compound turnover is dependent on rainfall and depth, and is mediated by genomically divergent microorganisms.</title>
        <authorList>
            <person name="Diamond S."/>
            <person name="Andeer P.F."/>
            <person name="Li Z."/>
            <person name="Crits-Christoph A."/>
            <person name="Burstein D."/>
            <person name="Anantharaman K."/>
            <person name="Lane K.R."/>
            <person name="Thomas B.C."/>
            <person name="Pan C."/>
            <person name="Northen T.R."/>
            <person name="Banfield J.F."/>
        </authorList>
    </citation>
    <scope>NUCLEOTIDE SEQUENCE [LARGE SCALE GENOMIC DNA]</scope>
    <source>
        <strain evidence="4">WS_6</strain>
    </source>
</reference>
<protein>
    <submittedName>
        <fullName evidence="4">FAD-dependent oxidoreductase</fullName>
    </submittedName>
</protein>
<dbReference type="Pfam" id="PF01266">
    <property type="entry name" value="DAO"/>
    <property type="match status" value="1"/>
</dbReference>
<comment type="caution">
    <text evidence="4">The sequence shown here is derived from an EMBL/GenBank/DDBJ whole genome shotgun (WGS) entry which is preliminary data.</text>
</comment>
<sequence>MTRGRNVVICGAGIIGLSSAYYLLGQGHRVTILERGAPEHDCCSLGNAGFISPSHFLPLAAPGMVRKALQWMWDPESPFYVHPRLDPGLVAWGVRFWRASRRSRAHRAGPLLRDLNLASRSLYEDLAGRSDNEFGLRCQGLLVLVRSRGGLEEETELASRSRELGMPAEVLGAGEIAALEPGVTFDVLGGVFYPLDAHLVPQRLAAMLTRLVAERGGTFLWKAEVRGWRRRGDALNAAVTEAGDIGGDEFVLSAGAWTPLLARELGLGIPMQPGKGYSLTLDSPRQLPQRSFILQEARVAVTPMGSSLRVGGTMELAGYDLRINPPRIRGMTRSLSRYLPAFLPEDFVPCRPWCGLRPCTPDGLPYIGRTRRWRNLIVAAGHAMMGVSMGPITGKLVADIVSGHAPTVEIAALKPDRCG</sequence>
<dbReference type="GO" id="GO:0005737">
    <property type="term" value="C:cytoplasm"/>
    <property type="evidence" value="ECO:0007669"/>
    <property type="project" value="TreeGrafter"/>
</dbReference>
<proteinExistence type="predicted"/>
<gene>
    <name evidence="4" type="ORF">E6K76_02550</name>
</gene>
<dbReference type="GO" id="GO:0016491">
    <property type="term" value="F:oxidoreductase activity"/>
    <property type="evidence" value="ECO:0007669"/>
    <property type="project" value="UniProtKB-KW"/>
</dbReference>
<dbReference type="Gene3D" id="3.50.50.60">
    <property type="entry name" value="FAD/NAD(P)-binding domain"/>
    <property type="match status" value="2"/>
</dbReference>
<dbReference type="PANTHER" id="PTHR13847">
    <property type="entry name" value="SARCOSINE DEHYDROGENASE-RELATED"/>
    <property type="match status" value="1"/>
</dbReference>
<keyword evidence="1" id="KW-0560">Oxidoreductase</keyword>
<dbReference type="SUPFAM" id="SSF51905">
    <property type="entry name" value="FAD/NAD(P)-binding domain"/>
    <property type="match status" value="1"/>
</dbReference>